<keyword evidence="1" id="KW-1133">Transmembrane helix</keyword>
<dbReference type="Proteomes" id="UP000218702">
    <property type="component" value="Chromosome"/>
</dbReference>
<proteinExistence type="predicted"/>
<evidence type="ECO:0000256" key="1">
    <source>
        <dbReference type="SAM" id="Phobius"/>
    </source>
</evidence>
<keyword evidence="3" id="KW-1185">Reference proteome</keyword>
<feature type="transmembrane region" description="Helical" evidence="1">
    <location>
        <begin position="42"/>
        <end position="65"/>
    </location>
</feature>
<name>A0A1Z4V2Q4_9CYAN</name>
<keyword evidence="1" id="KW-0812">Transmembrane</keyword>
<reference evidence="2 3" key="1">
    <citation type="submission" date="2017-06" db="EMBL/GenBank/DDBJ databases">
        <title>Genome sequencing of cyanobaciteial culture collection at National Institute for Environmental Studies (NIES).</title>
        <authorList>
            <person name="Hirose Y."/>
            <person name="Shimura Y."/>
            <person name="Fujisawa T."/>
            <person name="Nakamura Y."/>
            <person name="Kawachi M."/>
        </authorList>
    </citation>
    <scope>NUCLEOTIDE SEQUENCE [LARGE SCALE GENOMIC DNA]</scope>
    <source>
        <strain evidence="2 3">NIES-806</strain>
    </source>
</reference>
<dbReference type="EMBL" id="AP018316">
    <property type="protein sequence ID" value="BAZ85802.1"/>
    <property type="molecule type" value="Genomic_DNA"/>
</dbReference>
<organism evidence="2 3">
    <name type="scientific">Dolichospermum compactum NIES-806</name>
    <dbReference type="NCBI Taxonomy" id="1973481"/>
    <lineage>
        <taxon>Bacteria</taxon>
        <taxon>Bacillati</taxon>
        <taxon>Cyanobacteriota</taxon>
        <taxon>Cyanophyceae</taxon>
        <taxon>Nostocales</taxon>
        <taxon>Aphanizomenonaceae</taxon>
        <taxon>Dolichospermum</taxon>
        <taxon>Dolichospermum compactum</taxon>
    </lineage>
</organism>
<accession>A0A1Z4V2Q4</accession>
<evidence type="ECO:0000313" key="2">
    <source>
        <dbReference type="EMBL" id="BAZ85802.1"/>
    </source>
</evidence>
<dbReference type="InterPro" id="IPR058095">
    <property type="entry name" value="Psb35-like"/>
</dbReference>
<evidence type="ECO:0000313" key="3">
    <source>
        <dbReference type="Proteomes" id="UP000218702"/>
    </source>
</evidence>
<dbReference type="KEGG" id="dcm:NIES806_20060"/>
<dbReference type="Pfam" id="PF26637">
    <property type="entry name" value="DUF8210"/>
    <property type="match status" value="1"/>
</dbReference>
<keyword evidence="1" id="KW-0472">Membrane</keyword>
<gene>
    <name evidence="2" type="ORF">NIES806_20060</name>
</gene>
<dbReference type="AlphaFoldDB" id="A0A1Z4V2Q4"/>
<sequence>MGNTAPRGRAYTPKNNLQVLLTICYIYLHKVTKSQKRGSQMAVLISLLVVGWVAVAVIGSLAYFLGEQSKPIHERNWASDKFAALAKSITGVEIDYTQRTPAYAIDAYNSRNLPQ</sequence>
<dbReference type="InterPro" id="IPR058523">
    <property type="entry name" value="DUF8210"/>
</dbReference>
<protein>
    <submittedName>
        <fullName evidence="2">Uncharacterized protein</fullName>
    </submittedName>
</protein>
<dbReference type="NCBIfam" id="NF047380">
    <property type="entry name" value="photo_II_xxx"/>
    <property type="match status" value="1"/>
</dbReference>